<proteinExistence type="predicted"/>
<evidence type="ECO:0000313" key="2">
    <source>
        <dbReference type="EMBL" id="PWJ44758.1"/>
    </source>
</evidence>
<feature type="domain" description="Cupin type-2" evidence="1">
    <location>
        <begin position="40"/>
        <end position="99"/>
    </location>
</feature>
<dbReference type="OrthoDB" id="9811153at2"/>
<keyword evidence="3" id="KW-1185">Reference proteome</keyword>
<dbReference type="Pfam" id="PF07883">
    <property type="entry name" value="Cupin_2"/>
    <property type="match status" value="1"/>
</dbReference>
<protein>
    <submittedName>
        <fullName evidence="2">Cupin domain-containing protein</fullName>
    </submittedName>
</protein>
<dbReference type="EMBL" id="QGDO01000001">
    <property type="protein sequence ID" value="PWJ44758.1"/>
    <property type="molecule type" value="Genomic_DNA"/>
</dbReference>
<reference evidence="2 3" key="1">
    <citation type="submission" date="2018-03" db="EMBL/GenBank/DDBJ databases">
        <title>Genomic Encyclopedia of Archaeal and Bacterial Type Strains, Phase II (KMG-II): from individual species to whole genera.</title>
        <authorList>
            <person name="Goeker M."/>
        </authorList>
    </citation>
    <scope>NUCLEOTIDE SEQUENCE [LARGE SCALE GENOMIC DNA]</scope>
    <source>
        <strain evidence="2 3">DSM 28229</strain>
    </source>
</reference>
<sequence>MSTKTVSENFLKASLPWETLEDGLKRQFLGFDDKIMMVKVTFKKGGVGQLHEHYHSQTTYVVSGKFDVTIDGETQTLEGGDAFYVPPHAVHGAVCLEDGMLIDVFSPAREDFLKD</sequence>
<dbReference type="CDD" id="cd02238">
    <property type="entry name" value="cupin_KdgF"/>
    <property type="match status" value="1"/>
</dbReference>
<dbReference type="InterPro" id="IPR011051">
    <property type="entry name" value="RmlC_Cupin_sf"/>
</dbReference>
<evidence type="ECO:0000313" key="3">
    <source>
        <dbReference type="Proteomes" id="UP000245535"/>
    </source>
</evidence>
<dbReference type="PANTHER" id="PTHR40112">
    <property type="entry name" value="H2HPP ISOMERASE"/>
    <property type="match status" value="1"/>
</dbReference>
<dbReference type="RefSeq" id="WP_109616230.1">
    <property type="nucleotide sequence ID" value="NZ_QGDO01000001.1"/>
</dbReference>
<organism evidence="2 3">
    <name type="scientific">Sediminitomix flava</name>
    <dbReference type="NCBI Taxonomy" id="379075"/>
    <lineage>
        <taxon>Bacteria</taxon>
        <taxon>Pseudomonadati</taxon>
        <taxon>Bacteroidota</taxon>
        <taxon>Cytophagia</taxon>
        <taxon>Cytophagales</taxon>
        <taxon>Flammeovirgaceae</taxon>
        <taxon>Sediminitomix</taxon>
    </lineage>
</organism>
<dbReference type="SUPFAM" id="SSF51182">
    <property type="entry name" value="RmlC-like cupins"/>
    <property type="match status" value="1"/>
</dbReference>
<name>A0A315ZIV8_SEDFL</name>
<dbReference type="InterPro" id="IPR013096">
    <property type="entry name" value="Cupin_2"/>
</dbReference>
<accession>A0A315ZIV8</accession>
<dbReference type="Gene3D" id="2.60.120.10">
    <property type="entry name" value="Jelly Rolls"/>
    <property type="match status" value="1"/>
</dbReference>
<dbReference type="PIRSF" id="PIRSF029883">
    <property type="entry name" value="KdgF"/>
    <property type="match status" value="1"/>
</dbReference>
<dbReference type="InterPro" id="IPR025499">
    <property type="entry name" value="KdgF"/>
</dbReference>
<evidence type="ECO:0000259" key="1">
    <source>
        <dbReference type="Pfam" id="PF07883"/>
    </source>
</evidence>
<dbReference type="InterPro" id="IPR052535">
    <property type="entry name" value="Bacilysin_H2HPP_isomerase"/>
</dbReference>
<gene>
    <name evidence="2" type="ORF">BC781_1011129</name>
</gene>
<dbReference type="InterPro" id="IPR014710">
    <property type="entry name" value="RmlC-like_jellyroll"/>
</dbReference>
<dbReference type="AlphaFoldDB" id="A0A315ZIV8"/>
<comment type="caution">
    <text evidence="2">The sequence shown here is derived from an EMBL/GenBank/DDBJ whole genome shotgun (WGS) entry which is preliminary data.</text>
</comment>
<dbReference type="Proteomes" id="UP000245535">
    <property type="component" value="Unassembled WGS sequence"/>
</dbReference>
<dbReference type="PANTHER" id="PTHR40112:SF1">
    <property type="entry name" value="H2HPP ISOMERASE"/>
    <property type="match status" value="1"/>
</dbReference>